<dbReference type="EMBL" id="JAWJWF010000001">
    <property type="protein sequence ID" value="KAK6641301.1"/>
    <property type="molecule type" value="Genomic_DNA"/>
</dbReference>
<evidence type="ECO:0000256" key="6">
    <source>
        <dbReference type="ARBA" id="ARBA00023125"/>
    </source>
</evidence>
<keyword evidence="6" id="KW-0238">DNA-binding</keyword>
<feature type="region of interest" description="Disordered" evidence="10">
    <location>
        <begin position="74"/>
        <end position="184"/>
    </location>
</feature>
<dbReference type="Pfam" id="PF01222">
    <property type="entry name" value="ERG4_ERG24"/>
    <property type="match status" value="1"/>
</dbReference>
<keyword evidence="7 11" id="KW-0472">Membrane</keyword>
<feature type="compositionally biased region" description="Basic residues" evidence="10">
    <location>
        <begin position="92"/>
        <end position="155"/>
    </location>
</feature>
<feature type="transmembrane region" description="Helical" evidence="11">
    <location>
        <begin position="465"/>
        <end position="483"/>
    </location>
</feature>
<dbReference type="Proteomes" id="UP001359485">
    <property type="component" value="Unassembled WGS sequence"/>
</dbReference>
<keyword evidence="13" id="KW-1185">Reference proteome</keyword>
<feature type="transmembrane region" description="Helical" evidence="11">
    <location>
        <begin position="345"/>
        <end position="362"/>
    </location>
</feature>
<evidence type="ECO:0008006" key="14">
    <source>
        <dbReference type="Google" id="ProtNLM"/>
    </source>
</evidence>
<evidence type="ECO:0000256" key="1">
    <source>
        <dbReference type="ARBA" id="ARBA00004473"/>
    </source>
</evidence>
<gene>
    <name evidence="12" type="ORF">RUM44_013010</name>
</gene>
<evidence type="ECO:0000256" key="3">
    <source>
        <dbReference type="ARBA" id="ARBA00022553"/>
    </source>
</evidence>
<keyword evidence="5 11" id="KW-1133">Transmembrane helix</keyword>
<feature type="transmembrane region" description="Helical" evidence="11">
    <location>
        <begin position="260"/>
        <end position="281"/>
    </location>
</feature>
<evidence type="ECO:0000256" key="10">
    <source>
        <dbReference type="SAM" id="MobiDB-lite"/>
    </source>
</evidence>
<comment type="similarity">
    <text evidence="2">Belongs to the ERG4/ERG24 family.</text>
</comment>
<keyword evidence="9" id="KW-0539">Nucleus</keyword>
<organism evidence="12 13">
    <name type="scientific">Polyplax serrata</name>
    <name type="common">Common mouse louse</name>
    <dbReference type="NCBI Taxonomy" id="468196"/>
    <lineage>
        <taxon>Eukaryota</taxon>
        <taxon>Metazoa</taxon>
        <taxon>Ecdysozoa</taxon>
        <taxon>Arthropoda</taxon>
        <taxon>Hexapoda</taxon>
        <taxon>Insecta</taxon>
        <taxon>Pterygota</taxon>
        <taxon>Neoptera</taxon>
        <taxon>Paraneoptera</taxon>
        <taxon>Psocodea</taxon>
        <taxon>Troctomorpha</taxon>
        <taxon>Phthiraptera</taxon>
        <taxon>Anoplura</taxon>
        <taxon>Polyplacidae</taxon>
        <taxon>Polyplax</taxon>
    </lineage>
</organism>
<keyword evidence="3" id="KW-0597">Phosphoprotein</keyword>
<evidence type="ECO:0000256" key="5">
    <source>
        <dbReference type="ARBA" id="ARBA00022989"/>
    </source>
</evidence>
<evidence type="ECO:0000256" key="7">
    <source>
        <dbReference type="ARBA" id="ARBA00023136"/>
    </source>
</evidence>
<comment type="caution">
    <text evidence="12">The sequence shown here is derived from an EMBL/GenBank/DDBJ whole genome shotgun (WGS) entry which is preliminary data.</text>
</comment>
<evidence type="ECO:0000256" key="11">
    <source>
        <dbReference type="SAM" id="Phobius"/>
    </source>
</evidence>
<evidence type="ECO:0000256" key="2">
    <source>
        <dbReference type="ARBA" id="ARBA00005402"/>
    </source>
</evidence>
<reference evidence="12 13" key="1">
    <citation type="submission" date="2023-09" db="EMBL/GenBank/DDBJ databases">
        <title>Genomes of two closely related lineages of the louse Polyplax serrata with different host specificities.</title>
        <authorList>
            <person name="Martinu J."/>
            <person name="Tarabai H."/>
            <person name="Stefka J."/>
            <person name="Hypsa V."/>
        </authorList>
    </citation>
    <scope>NUCLEOTIDE SEQUENCE [LARGE SCALE GENOMIC DNA]</scope>
    <source>
        <strain evidence="12">98ZLc_SE</strain>
    </source>
</reference>
<sequence length="660" mass="75109">MILREMNVHPFPAMHWVQYFLCNKIPCKLLRSSNTDSRSTRDSLVEWNISGVYPERFYLLALAVQDSVRMAKSKKSVVREKSPAGEVEVAKKKVAAKHRTPSKARKPSQARSKSRSRKPTVSKVRGRSRSRSRSRSKSKSPKRRGRQRSRSRSRSVKSTPATRTRARSKSRSKKAEPPISIKVREKIGDYPKTESKLNEIIRRSISRELSQEKTNSYRIPPHTSLLTSLNEKDAKKYEGFSKESQMRPKKKLFSSFSLPVWFKTGFGLTVPPLVVLTLHLACKFNQCRFNRINISRNWQNYINLEAGGIVFAFTLLQAILSVLPIGKIVSVPAGVNGSLQYRCNGLLSTFLTVGIVAGLWHYKFPIIFVYDKIIPVLITSIILAYLLGFVLFIKGGYAPIPAWNPTSIVASRFHQFYAGREVNPFLFGKINVKVLLMRSCFNGMLLLNGILALKSYGVNKELSYTLITNLVLNALLVFDVFWFENSFPSTFEAMYEGMGTALTLKYLLYPFLPVLITKCIIMNQVELPLWGLVAIAVGFTVGFITHRASNLQKAAFRECPLNPALSQLEAITTNRGKKLLVSGWWGWVRHPNYLGFIILHWAWACASGCSNYVPYIVPLIVTLSLMLRARRVDAFCCNRYQSAWEEYCSRVRYLIFPHIY</sequence>
<proteinExistence type="inferred from homology"/>
<comment type="subcellular location">
    <subcellularLocation>
        <location evidence="1">Nucleus inner membrane</location>
        <topology evidence="1">Multi-pass membrane protein</topology>
    </subcellularLocation>
</comment>
<dbReference type="PANTHER" id="PTHR21257:SF55">
    <property type="entry name" value="DELTA(14)-STEROL REDUCTASE LBR"/>
    <property type="match status" value="1"/>
</dbReference>
<evidence type="ECO:0000256" key="8">
    <source>
        <dbReference type="ARBA" id="ARBA00023170"/>
    </source>
</evidence>
<keyword evidence="8" id="KW-0675">Receptor</keyword>
<evidence type="ECO:0000256" key="9">
    <source>
        <dbReference type="ARBA" id="ARBA00023242"/>
    </source>
</evidence>
<feature type="transmembrane region" description="Helical" evidence="11">
    <location>
        <begin position="593"/>
        <end position="621"/>
    </location>
</feature>
<feature type="transmembrane region" description="Helical" evidence="11">
    <location>
        <begin position="435"/>
        <end position="453"/>
    </location>
</feature>
<name>A0ABR1BGM1_POLSC</name>
<evidence type="ECO:0000313" key="13">
    <source>
        <dbReference type="Proteomes" id="UP001359485"/>
    </source>
</evidence>
<feature type="transmembrane region" description="Helical" evidence="11">
    <location>
        <begin position="503"/>
        <end position="521"/>
    </location>
</feature>
<dbReference type="InterPro" id="IPR001171">
    <property type="entry name" value="ERG24_DHCR-like"/>
</dbReference>
<dbReference type="PANTHER" id="PTHR21257">
    <property type="entry name" value="DELTA(14)-STEROL REDUCTASE"/>
    <property type="match status" value="1"/>
</dbReference>
<feature type="transmembrane region" description="Helical" evidence="11">
    <location>
        <begin position="302"/>
        <end position="325"/>
    </location>
</feature>
<feature type="transmembrane region" description="Helical" evidence="11">
    <location>
        <begin position="528"/>
        <end position="546"/>
    </location>
</feature>
<feature type="transmembrane region" description="Helical" evidence="11">
    <location>
        <begin position="374"/>
        <end position="393"/>
    </location>
</feature>
<evidence type="ECO:0000313" key="12">
    <source>
        <dbReference type="EMBL" id="KAK6641301.1"/>
    </source>
</evidence>
<accession>A0ABR1BGM1</accession>
<evidence type="ECO:0000256" key="4">
    <source>
        <dbReference type="ARBA" id="ARBA00022692"/>
    </source>
</evidence>
<protein>
    <recommendedName>
        <fullName evidence="14">Lamin-B receptor</fullName>
    </recommendedName>
</protein>
<feature type="compositionally biased region" description="Basic and acidic residues" evidence="10">
    <location>
        <begin position="77"/>
        <end position="91"/>
    </location>
</feature>
<dbReference type="Gene3D" id="1.20.120.1630">
    <property type="match status" value="1"/>
</dbReference>
<keyword evidence="4 11" id="KW-0812">Transmembrane</keyword>